<evidence type="ECO:0000256" key="1">
    <source>
        <dbReference type="ARBA" id="ARBA00001445"/>
    </source>
</evidence>
<name>A0ABD5YYW6_9EURY</name>
<dbReference type="Pfam" id="PF17390">
    <property type="entry name" value="Bac_rhamnosid_C"/>
    <property type="match status" value="1"/>
</dbReference>
<dbReference type="PANTHER" id="PTHR33307:SF6">
    <property type="entry name" value="ALPHA-RHAMNOSIDASE (EUROFUNG)-RELATED"/>
    <property type="match status" value="1"/>
</dbReference>
<dbReference type="Gene3D" id="1.50.10.10">
    <property type="match status" value="1"/>
</dbReference>
<keyword evidence="7" id="KW-1185">Reference proteome</keyword>
<dbReference type="InterPro" id="IPR035398">
    <property type="entry name" value="Bac_rhamnosid_C"/>
</dbReference>
<proteinExistence type="predicted"/>
<feature type="domain" description="Alpha-L-rhamnosidase C-terminal" evidence="5">
    <location>
        <begin position="316"/>
        <end position="386"/>
    </location>
</feature>
<comment type="catalytic activity">
    <reaction evidence="1">
        <text>Hydrolysis of terminal non-reducing alpha-L-rhamnose residues in alpha-L-rhamnosides.</text>
        <dbReference type="EC" id="3.2.1.40"/>
    </reaction>
</comment>
<dbReference type="EC" id="3.2.1.40" evidence="2"/>
<dbReference type="InterPro" id="IPR016007">
    <property type="entry name" value="Alpha_rhamnosid"/>
</dbReference>
<dbReference type="Proteomes" id="UP001596417">
    <property type="component" value="Unassembled WGS sequence"/>
</dbReference>
<dbReference type="EMBL" id="JBHTAX010000006">
    <property type="protein sequence ID" value="MFC7193000.1"/>
    <property type="molecule type" value="Genomic_DNA"/>
</dbReference>
<dbReference type="InterPro" id="IPR008928">
    <property type="entry name" value="6-hairpin_glycosidase_sf"/>
</dbReference>
<comment type="caution">
    <text evidence="6">The sequence shown here is derived from an EMBL/GenBank/DDBJ whole genome shotgun (WGS) entry which is preliminary data.</text>
</comment>
<sequence length="434" mass="49480">MPTDCPNRDERHGWTEIFRGASTEYYEYETEKTHRFYEKWMRDHRYDMRSKGMVAVTIPDQVSEEDPNWSKSTVQCVWHMYEHTGDKRVLADNYPMMTQYVDHWQSRATEEDREHIVPAKYNTFGDWLAPTTEEIENDPAMLNTFAHYQTTKTVANAAAALGKSNEARMYENRASTIKTAFNNHFYDETTNTYGSGDMGTFAMAMHGGLVPKGAEQAVADELASTIRNEYDNKIGTGTISTQGLLMSALMEYGYEDLVYHLVSQPERPGWVYMARNGATTLWERWDSDTQIGSGMNSFNHRLWMEVGEWFYTKLVGIQPATPGFERVLIKPVVPTELEHASAETETIRGKIAVAWEQYTDEFVLEVTIPGNTTGEVWVLANHQSAVYEGDTCPAEDATGVTYLRHENDYAVFEVSAGSYTFHSDSTPVDKRFDS</sequence>
<keyword evidence="3" id="KW-0378">Hydrolase</keyword>
<organism evidence="6 7">
    <name type="scientific">Halocatena marina</name>
    <dbReference type="NCBI Taxonomy" id="2934937"/>
    <lineage>
        <taxon>Archaea</taxon>
        <taxon>Methanobacteriati</taxon>
        <taxon>Methanobacteriota</taxon>
        <taxon>Stenosarchaea group</taxon>
        <taxon>Halobacteria</taxon>
        <taxon>Halobacteriales</taxon>
        <taxon>Natronomonadaceae</taxon>
        <taxon>Halocatena</taxon>
    </lineage>
</organism>
<dbReference type="Pfam" id="PF17389">
    <property type="entry name" value="Bac_rhamnosid6H"/>
    <property type="match status" value="1"/>
</dbReference>
<evidence type="ECO:0000313" key="6">
    <source>
        <dbReference type="EMBL" id="MFC7193000.1"/>
    </source>
</evidence>
<evidence type="ECO:0000256" key="2">
    <source>
        <dbReference type="ARBA" id="ARBA00012652"/>
    </source>
</evidence>
<evidence type="ECO:0000259" key="5">
    <source>
        <dbReference type="Pfam" id="PF17390"/>
    </source>
</evidence>
<feature type="domain" description="Alpha-L-rhamnosidase six-hairpin glycosidase" evidence="4">
    <location>
        <begin position="1"/>
        <end position="313"/>
    </location>
</feature>
<dbReference type="PANTHER" id="PTHR33307">
    <property type="entry name" value="ALPHA-RHAMNOSIDASE (EUROFUNG)"/>
    <property type="match status" value="1"/>
</dbReference>
<accession>A0ABD5YYW6</accession>
<dbReference type="InterPro" id="IPR012341">
    <property type="entry name" value="6hp_glycosidase-like_sf"/>
</dbReference>
<evidence type="ECO:0000256" key="3">
    <source>
        <dbReference type="ARBA" id="ARBA00022801"/>
    </source>
</evidence>
<dbReference type="RefSeq" id="WP_390206977.1">
    <property type="nucleotide sequence ID" value="NZ_JBHTAX010000006.1"/>
</dbReference>
<gene>
    <name evidence="6" type="ORF">ACFQL7_26610</name>
</gene>
<dbReference type="InterPro" id="IPR035396">
    <property type="entry name" value="Bac_rhamnosid6H"/>
</dbReference>
<dbReference type="Gene3D" id="2.60.420.10">
    <property type="entry name" value="Maltose phosphorylase, domain 3"/>
    <property type="match status" value="1"/>
</dbReference>
<dbReference type="GO" id="GO:0030596">
    <property type="term" value="F:alpha-L-rhamnosidase activity"/>
    <property type="evidence" value="ECO:0007669"/>
    <property type="project" value="UniProtKB-EC"/>
</dbReference>
<dbReference type="AlphaFoldDB" id="A0ABD5YYW6"/>
<protein>
    <recommendedName>
        <fullName evidence="2">alpha-L-rhamnosidase</fullName>
        <ecNumber evidence="2">3.2.1.40</ecNumber>
    </recommendedName>
</protein>
<evidence type="ECO:0000259" key="4">
    <source>
        <dbReference type="Pfam" id="PF17389"/>
    </source>
</evidence>
<dbReference type="SUPFAM" id="SSF48208">
    <property type="entry name" value="Six-hairpin glycosidases"/>
    <property type="match status" value="1"/>
</dbReference>
<reference evidence="6 7" key="1">
    <citation type="journal article" date="2019" name="Int. J. Syst. Evol. Microbiol.">
        <title>The Global Catalogue of Microorganisms (GCM) 10K type strain sequencing project: providing services to taxonomists for standard genome sequencing and annotation.</title>
        <authorList>
            <consortium name="The Broad Institute Genomics Platform"/>
            <consortium name="The Broad Institute Genome Sequencing Center for Infectious Disease"/>
            <person name="Wu L."/>
            <person name="Ma J."/>
        </authorList>
    </citation>
    <scope>NUCLEOTIDE SEQUENCE [LARGE SCALE GENOMIC DNA]</scope>
    <source>
        <strain evidence="6 7">RDMS1</strain>
    </source>
</reference>
<evidence type="ECO:0000313" key="7">
    <source>
        <dbReference type="Proteomes" id="UP001596417"/>
    </source>
</evidence>